<dbReference type="Proteomes" id="UP000267342">
    <property type="component" value="Chromosome"/>
</dbReference>
<proteinExistence type="predicted"/>
<dbReference type="Pfam" id="PF14328">
    <property type="entry name" value="DUF4385"/>
    <property type="match status" value="1"/>
</dbReference>
<keyword evidence="3" id="KW-1185">Reference proteome</keyword>
<protein>
    <submittedName>
        <fullName evidence="2">Coenzyme F390 synthetase</fullName>
    </submittedName>
</protein>
<dbReference type="RefSeq" id="WP_232012860.1">
    <property type="nucleotide sequence ID" value="NZ_AP018933.1"/>
</dbReference>
<dbReference type="EMBL" id="AP018933">
    <property type="protein sequence ID" value="BBG29482.1"/>
    <property type="molecule type" value="Genomic_DNA"/>
</dbReference>
<dbReference type="KEGG" id="zpl:ZBT109_0706"/>
<organism evidence="2 3">
    <name type="scientific">Zymobacter palmae</name>
    <dbReference type="NCBI Taxonomy" id="33074"/>
    <lineage>
        <taxon>Bacteria</taxon>
        <taxon>Pseudomonadati</taxon>
        <taxon>Pseudomonadota</taxon>
        <taxon>Gammaproteobacteria</taxon>
        <taxon>Oceanospirillales</taxon>
        <taxon>Halomonadaceae</taxon>
        <taxon>Zymobacter group</taxon>
        <taxon>Zymobacter</taxon>
    </lineage>
</organism>
<feature type="region of interest" description="Disordered" evidence="1">
    <location>
        <begin position="87"/>
        <end position="112"/>
    </location>
</feature>
<name>A0A348HCY0_9GAMM</name>
<accession>A0A348HCY0</accession>
<reference evidence="2 3" key="1">
    <citation type="submission" date="2018-09" db="EMBL/GenBank/DDBJ databases">
        <title>Zymobacter palmae IAM14233 (=T109) whole genome analysis.</title>
        <authorList>
            <person name="Yanase H."/>
        </authorList>
    </citation>
    <scope>NUCLEOTIDE SEQUENCE [LARGE SCALE GENOMIC DNA]</scope>
    <source>
        <strain evidence="2 3">IAM14233</strain>
    </source>
</reference>
<dbReference type="STRING" id="1123510.GCA_000620025_02024"/>
<evidence type="ECO:0000256" key="1">
    <source>
        <dbReference type="SAM" id="MobiDB-lite"/>
    </source>
</evidence>
<gene>
    <name evidence="2" type="ORF">ZBT109_0706</name>
</gene>
<sequence>MEIDPDLNYRQHPERYPIGHGERGVLTIEPYKSELLPLWRFKTPDIAEQSAAALLQRYADYKAHDDFVGMDMTRKFIQMGYTRSRRYARHRGGRKYDPETGEERPLAEEDPVKAASAQIFQRALQQIKHDPDYQYLKKRHQQRQQAQR</sequence>
<evidence type="ECO:0000313" key="2">
    <source>
        <dbReference type="EMBL" id="BBG29482.1"/>
    </source>
</evidence>
<evidence type="ECO:0000313" key="3">
    <source>
        <dbReference type="Proteomes" id="UP000267342"/>
    </source>
</evidence>
<dbReference type="AlphaFoldDB" id="A0A348HCY0"/>
<dbReference type="InterPro" id="IPR025494">
    <property type="entry name" value="DUF4385"/>
</dbReference>
<feature type="compositionally biased region" description="Basic and acidic residues" evidence="1">
    <location>
        <begin position="94"/>
        <end position="112"/>
    </location>
</feature>